<feature type="transmembrane region" description="Helical" evidence="1">
    <location>
        <begin position="171"/>
        <end position="204"/>
    </location>
</feature>
<evidence type="ECO:0000313" key="2">
    <source>
        <dbReference type="EMBL" id="CAB4820713.1"/>
    </source>
</evidence>
<reference evidence="2" key="1">
    <citation type="submission" date="2020-05" db="EMBL/GenBank/DDBJ databases">
        <authorList>
            <person name="Chiriac C."/>
            <person name="Salcher M."/>
            <person name="Ghai R."/>
            <person name="Kavagutti S V."/>
        </authorList>
    </citation>
    <scope>NUCLEOTIDE SEQUENCE</scope>
</reference>
<feature type="transmembrane region" description="Helical" evidence="1">
    <location>
        <begin position="259"/>
        <end position="279"/>
    </location>
</feature>
<evidence type="ECO:0000256" key="1">
    <source>
        <dbReference type="SAM" id="Phobius"/>
    </source>
</evidence>
<feature type="transmembrane region" description="Helical" evidence="1">
    <location>
        <begin position="216"/>
        <end position="239"/>
    </location>
</feature>
<feature type="transmembrane region" description="Helical" evidence="1">
    <location>
        <begin position="335"/>
        <end position="351"/>
    </location>
</feature>
<keyword evidence="1" id="KW-0472">Membrane</keyword>
<keyword evidence="1" id="KW-1133">Transmembrane helix</keyword>
<gene>
    <name evidence="2" type="ORF">UFOPK3204_00139</name>
</gene>
<proteinExistence type="predicted"/>
<feature type="transmembrane region" description="Helical" evidence="1">
    <location>
        <begin position="286"/>
        <end position="303"/>
    </location>
</feature>
<organism evidence="2">
    <name type="scientific">freshwater metagenome</name>
    <dbReference type="NCBI Taxonomy" id="449393"/>
    <lineage>
        <taxon>unclassified sequences</taxon>
        <taxon>metagenomes</taxon>
        <taxon>ecological metagenomes</taxon>
    </lineage>
</organism>
<accession>A0A6J6ZJQ3</accession>
<feature type="transmembrane region" description="Helical" evidence="1">
    <location>
        <begin position="309"/>
        <end position="328"/>
    </location>
</feature>
<dbReference type="EMBL" id="CAFABK010000003">
    <property type="protein sequence ID" value="CAB4820713.1"/>
    <property type="molecule type" value="Genomic_DNA"/>
</dbReference>
<protein>
    <submittedName>
        <fullName evidence="2">Unannotated protein</fullName>
    </submittedName>
</protein>
<feature type="transmembrane region" description="Helical" evidence="1">
    <location>
        <begin position="120"/>
        <end position="142"/>
    </location>
</feature>
<name>A0A6J6ZJQ3_9ZZZZ</name>
<feature type="transmembrane region" description="Helical" evidence="1">
    <location>
        <begin position="12"/>
        <end position="36"/>
    </location>
</feature>
<sequence>MKRSAPHAARNLPALGLGLAIFIIVLIATLHSHPYFGNMDDGRLLSLAQSGGPLHFANYLAGGTETGFIRATSMVIVWPTYWLGTVAGPVWFYLANTALVFACLIVFGSAMGRLLGWKSAWLGVVFLSAALLWPYTAELFFYPSLSEKGIILGAALMFWWIAEAPRFTSQIAYWVSLVAVSLFAFATKTQILIFVPGFLYALWACRSTAGGQLSKVRAIVVSGYLLLLSALLLMLALRGSYTKATQGSFDMSFLSDRRFQFLAVLTILYVLALVTRVILRRNQPPDWVPAVMLISMCGTFVIWDIRNYFLAIASVMVGCAAAAVASWMRSSWQQVGLAVVLVISASAWLLFRLPAVYGSLASVGDFLASPIVKQLDAERATVYVSCMEAPDHYNRYAANLGLSGLTFAFLANRPSVVPSDQPLGNEYIFGDARLCPWSPDSADWATVWTTGDAKAFQLFASR</sequence>
<keyword evidence="1" id="KW-0812">Transmembrane</keyword>
<dbReference type="AlphaFoldDB" id="A0A6J6ZJQ3"/>
<feature type="transmembrane region" description="Helical" evidence="1">
    <location>
        <begin position="90"/>
        <end position="108"/>
    </location>
</feature>